<comment type="caution">
    <text evidence="5">Lacks conserved residue(s) required for the propagation of feature annotation.</text>
</comment>
<comment type="function">
    <text evidence="5">Part of the twin-arginine translocation (Tat) system that transports large folded proteins containing a characteristic twin-arginine motif in their signal peptide across membranes. Together with TatB, TatC is part of a receptor directly interacting with Tat signal peptides.</text>
</comment>
<comment type="subcellular location">
    <subcellularLocation>
        <location evidence="5">Cell inner membrane</location>
        <topology evidence="5">Multi-pass membrane protein</topology>
    </subcellularLocation>
    <subcellularLocation>
        <location evidence="1">Membrane</location>
        <topology evidence="1">Multi-pass membrane protein</topology>
    </subcellularLocation>
</comment>
<keyword evidence="2 5" id="KW-0812">Transmembrane</keyword>
<dbReference type="NCBIfam" id="TIGR00945">
    <property type="entry name" value="tatC"/>
    <property type="match status" value="1"/>
</dbReference>
<protein>
    <recommendedName>
        <fullName evidence="5">Sec-independent protein translocase protein TatC</fullName>
    </recommendedName>
</protein>
<comment type="subunit">
    <text evidence="5">The Tat system comprises two distinct complexes: a TatABC complex, containing multiple copies of TatA, TatB and TatC subunits, and a separate TatA complex, containing only TatA subunits. Substrates initially bind to the TatABC complex, which probably triggers association of the separate TatA complex to form the active translocon.</text>
</comment>
<dbReference type="PANTHER" id="PTHR30371:SF0">
    <property type="entry name" value="SEC-INDEPENDENT PROTEIN TRANSLOCASE PROTEIN TATC, CHLOROPLASTIC-RELATED"/>
    <property type="match status" value="1"/>
</dbReference>
<dbReference type="GO" id="GO:0009977">
    <property type="term" value="F:proton motive force dependent protein transmembrane transporter activity"/>
    <property type="evidence" value="ECO:0007669"/>
    <property type="project" value="TreeGrafter"/>
</dbReference>
<dbReference type="EMBL" id="CP002583">
    <property type="protein sequence ID" value="ADZ92692.1"/>
    <property type="molecule type" value="Genomic_DNA"/>
</dbReference>
<keyword evidence="5" id="KW-0997">Cell inner membrane</keyword>
<feature type="region of interest" description="Disordered" evidence="6">
    <location>
        <begin position="241"/>
        <end position="268"/>
    </location>
</feature>
<dbReference type="InterPro" id="IPR019820">
    <property type="entry name" value="Sec-indep_translocase_CS"/>
</dbReference>
<evidence type="ECO:0000313" key="7">
    <source>
        <dbReference type="EMBL" id="ADZ92692.1"/>
    </source>
</evidence>
<dbReference type="RefSeq" id="WP_013662594.1">
    <property type="nucleotide sequence ID" value="NC_015276.1"/>
</dbReference>
<dbReference type="Proteomes" id="UP000001062">
    <property type="component" value="Chromosome"/>
</dbReference>
<feature type="transmembrane region" description="Helical" evidence="5">
    <location>
        <begin position="24"/>
        <end position="42"/>
    </location>
</feature>
<feature type="transmembrane region" description="Helical" evidence="5">
    <location>
        <begin position="111"/>
        <end position="141"/>
    </location>
</feature>
<evidence type="ECO:0000256" key="2">
    <source>
        <dbReference type="ARBA" id="ARBA00022692"/>
    </source>
</evidence>
<feature type="transmembrane region" description="Helical" evidence="5">
    <location>
        <begin position="199"/>
        <end position="216"/>
    </location>
</feature>
<keyword evidence="8" id="KW-1185">Reference proteome</keyword>
<feature type="transmembrane region" description="Helical" evidence="5">
    <location>
        <begin position="161"/>
        <end position="187"/>
    </location>
</feature>
<dbReference type="PANTHER" id="PTHR30371">
    <property type="entry name" value="SEC-INDEPENDENT PROTEIN TRANSLOCASE PROTEIN TATC"/>
    <property type="match status" value="1"/>
</dbReference>
<evidence type="ECO:0000256" key="6">
    <source>
        <dbReference type="SAM" id="MobiDB-lite"/>
    </source>
</evidence>
<dbReference type="STRING" id="717774.Marme_3476"/>
<evidence type="ECO:0000256" key="1">
    <source>
        <dbReference type="ARBA" id="ARBA00004141"/>
    </source>
</evidence>
<keyword evidence="5" id="KW-0811">Translocation</keyword>
<dbReference type="PRINTS" id="PR01840">
    <property type="entry name" value="TATCFAMILY"/>
</dbReference>
<evidence type="ECO:0000256" key="4">
    <source>
        <dbReference type="ARBA" id="ARBA00023136"/>
    </source>
</evidence>
<dbReference type="HAMAP" id="MF_00902">
    <property type="entry name" value="TatC"/>
    <property type="match status" value="1"/>
</dbReference>
<keyword evidence="5" id="KW-1003">Cell membrane</keyword>
<dbReference type="OrthoDB" id="9777044at2"/>
<dbReference type="GO" id="GO:0033281">
    <property type="term" value="C:TAT protein transport complex"/>
    <property type="evidence" value="ECO:0007669"/>
    <property type="project" value="UniProtKB-UniRule"/>
</dbReference>
<evidence type="ECO:0000256" key="3">
    <source>
        <dbReference type="ARBA" id="ARBA00022989"/>
    </source>
</evidence>
<dbReference type="eggNOG" id="COG0805">
    <property type="taxonomic scope" value="Bacteria"/>
</dbReference>
<dbReference type="GO" id="GO:0043953">
    <property type="term" value="P:protein transport by the Tat complex"/>
    <property type="evidence" value="ECO:0007669"/>
    <property type="project" value="UniProtKB-UniRule"/>
</dbReference>
<dbReference type="HOGENOM" id="CLU_031942_1_1_6"/>
<feature type="compositionally biased region" description="Basic and acidic residues" evidence="6">
    <location>
        <begin position="253"/>
        <end position="268"/>
    </location>
</feature>
<comment type="similarity">
    <text evidence="5">Belongs to the TatC family.</text>
</comment>
<dbReference type="Pfam" id="PF00902">
    <property type="entry name" value="TatC"/>
    <property type="match status" value="1"/>
</dbReference>
<name>F2JTS2_MARM1</name>
<organism evidence="7 8">
    <name type="scientific">Marinomonas mediterranea (strain ATCC 700492 / JCM 21426 / NBRC 103028 / MMB-1)</name>
    <dbReference type="NCBI Taxonomy" id="717774"/>
    <lineage>
        <taxon>Bacteria</taxon>
        <taxon>Pseudomonadati</taxon>
        <taxon>Pseudomonadota</taxon>
        <taxon>Gammaproteobacteria</taxon>
        <taxon>Oceanospirillales</taxon>
        <taxon>Oceanospirillaceae</taxon>
        <taxon>Marinomonas</taxon>
    </lineage>
</organism>
<dbReference type="InterPro" id="IPR002033">
    <property type="entry name" value="TatC"/>
</dbReference>
<feature type="transmembrane region" description="Helical" evidence="5">
    <location>
        <begin position="78"/>
        <end position="99"/>
    </location>
</feature>
<gene>
    <name evidence="5" type="primary">tatC</name>
    <name evidence="7" type="ordered locus">Marme_3476</name>
</gene>
<dbReference type="PROSITE" id="PS01218">
    <property type="entry name" value="TATC"/>
    <property type="match status" value="1"/>
</dbReference>
<keyword evidence="4 5" id="KW-0472">Membrane</keyword>
<evidence type="ECO:0000256" key="5">
    <source>
        <dbReference type="HAMAP-Rule" id="MF_00902"/>
    </source>
</evidence>
<sequence>MSQDSTETGQAPLVAHLIELRNRLLKAVLVILLAFVGLYAFANELYLMVSEPLRLLLPEGSSLIATEVASPFLAPLKLTFAVAVLLTIPYTLFQAWAFIAPALYKNEKTIAIPLLISSVLLFYAGILFAYYVVLPLIFGFFTTVGPGEVTVMTDINNYLNFVLKLFFAFGVTFEIPVATYLLIKAGVTTVATLSKKRPYVFLGCFVVGMLITPPDIFSQTLLAIPMWLLFEVGLLAGRTVKQEEETESETEEDKNKDDEKSEVAKTQP</sequence>
<keyword evidence="5" id="KW-0813">Transport</keyword>
<reference evidence="7 8" key="1">
    <citation type="journal article" date="2012" name="Stand. Genomic Sci.">
        <title>Complete genome sequence of the melanogenic marine bacterium Marinomonas mediterranea type strain (MMB-1(T)).</title>
        <authorList>
            <person name="Lucas-Elio P."/>
            <person name="Goodwin L."/>
            <person name="Woyke T."/>
            <person name="Pitluck S."/>
            <person name="Nolan M."/>
            <person name="Kyrpides N.C."/>
            <person name="Detter J.C."/>
            <person name="Copeland A."/>
            <person name="Teshima H."/>
            <person name="Bruce D."/>
            <person name="Detter C."/>
            <person name="Tapia R."/>
            <person name="Han S."/>
            <person name="Land M.L."/>
            <person name="Ivanova N."/>
            <person name="Mikhailova N."/>
            <person name="Johnston A.W."/>
            <person name="Sanchez-Amat A."/>
        </authorList>
    </citation>
    <scope>NUCLEOTIDE SEQUENCE [LARGE SCALE GENOMIC DNA]</scope>
    <source>
        <strain evidence="8">ATCC 700492 / JCM 21426 / NBRC 103028 / MMB-1</strain>
    </source>
</reference>
<dbReference type="GO" id="GO:0065002">
    <property type="term" value="P:intracellular protein transmembrane transport"/>
    <property type="evidence" value="ECO:0007669"/>
    <property type="project" value="TreeGrafter"/>
</dbReference>
<accession>F2JTS2</accession>
<evidence type="ECO:0000313" key="8">
    <source>
        <dbReference type="Proteomes" id="UP000001062"/>
    </source>
</evidence>
<dbReference type="KEGG" id="mme:Marme_3476"/>
<dbReference type="PATRIC" id="fig|717774.3.peg.3579"/>
<keyword evidence="5" id="KW-0653">Protein transport</keyword>
<dbReference type="AlphaFoldDB" id="F2JTS2"/>
<proteinExistence type="inferred from homology"/>
<keyword evidence="3 5" id="KW-1133">Transmembrane helix</keyword>